<comment type="caution">
    <text evidence="3">The sequence shown here is derived from an EMBL/GenBank/DDBJ whole genome shotgun (WGS) entry which is preliminary data.</text>
</comment>
<feature type="transmembrane region" description="Helical" evidence="2">
    <location>
        <begin position="51"/>
        <end position="69"/>
    </location>
</feature>
<dbReference type="EMBL" id="DWXE01000016">
    <property type="protein sequence ID" value="HJB90762.1"/>
    <property type="molecule type" value="Genomic_DNA"/>
</dbReference>
<evidence type="ECO:0000313" key="3">
    <source>
        <dbReference type="EMBL" id="HJB90762.1"/>
    </source>
</evidence>
<evidence type="ECO:0000256" key="2">
    <source>
        <dbReference type="SAM" id="Phobius"/>
    </source>
</evidence>
<feature type="transmembrane region" description="Helical" evidence="2">
    <location>
        <begin position="26"/>
        <end position="45"/>
    </location>
</feature>
<reference evidence="3" key="1">
    <citation type="journal article" date="2021" name="PeerJ">
        <title>Extensive microbial diversity within the chicken gut microbiome revealed by metagenomics and culture.</title>
        <authorList>
            <person name="Gilroy R."/>
            <person name="Ravi A."/>
            <person name="Getino M."/>
            <person name="Pursley I."/>
            <person name="Horton D.L."/>
            <person name="Alikhan N.F."/>
            <person name="Baker D."/>
            <person name="Gharbi K."/>
            <person name="Hall N."/>
            <person name="Watson M."/>
            <person name="Adriaenssens E.M."/>
            <person name="Foster-Nyarko E."/>
            <person name="Jarju S."/>
            <person name="Secka A."/>
            <person name="Antonio M."/>
            <person name="Oren A."/>
            <person name="Chaudhuri R.R."/>
            <person name="La Ragione R."/>
            <person name="Hildebrand F."/>
            <person name="Pallen M.J."/>
        </authorList>
    </citation>
    <scope>NUCLEOTIDE SEQUENCE</scope>
    <source>
        <strain evidence="3">USAMLcec3-2134</strain>
    </source>
</reference>
<dbReference type="InterPro" id="IPR024414">
    <property type="entry name" value="Uncharacterised_PrgI"/>
</dbReference>
<evidence type="ECO:0000256" key="1">
    <source>
        <dbReference type="SAM" id="MobiDB-lite"/>
    </source>
</evidence>
<dbReference type="Proteomes" id="UP000886883">
    <property type="component" value="Unassembled WGS sequence"/>
</dbReference>
<dbReference type="AlphaFoldDB" id="A0A9D2MR41"/>
<keyword evidence="2" id="KW-0472">Membrane</keyword>
<keyword evidence="2" id="KW-1133">Transmembrane helix</keyword>
<gene>
    <name evidence="3" type="ORF">H9763_04760</name>
</gene>
<accession>A0A9D2MR41</accession>
<keyword evidence="2" id="KW-0812">Transmembrane</keyword>
<reference evidence="3" key="2">
    <citation type="submission" date="2021-04" db="EMBL/GenBank/DDBJ databases">
        <authorList>
            <person name="Gilroy R."/>
        </authorList>
    </citation>
    <scope>NUCLEOTIDE SEQUENCE</scope>
    <source>
        <strain evidence="3">USAMLcec3-2134</strain>
    </source>
</reference>
<feature type="region of interest" description="Disordered" evidence="1">
    <location>
        <begin position="117"/>
        <end position="153"/>
    </location>
</feature>
<organism evidence="3 4">
    <name type="scientific">Candidatus Eisenbergiella merdigallinarum</name>
    <dbReference type="NCBI Taxonomy" id="2838552"/>
    <lineage>
        <taxon>Bacteria</taxon>
        <taxon>Bacillati</taxon>
        <taxon>Bacillota</taxon>
        <taxon>Clostridia</taxon>
        <taxon>Lachnospirales</taxon>
        <taxon>Lachnospiraceae</taxon>
        <taxon>Eisenbergiella</taxon>
    </lineage>
</organism>
<protein>
    <submittedName>
        <fullName evidence="3">PrgI family protein</fullName>
    </submittedName>
</protein>
<name>A0A9D2MR41_9FIRM</name>
<feature type="compositionally biased region" description="Basic and acidic residues" evidence="1">
    <location>
        <begin position="117"/>
        <end position="131"/>
    </location>
</feature>
<proteinExistence type="predicted"/>
<dbReference type="Pfam" id="PF12666">
    <property type="entry name" value="PrgI"/>
    <property type="match status" value="1"/>
</dbReference>
<evidence type="ECO:0000313" key="4">
    <source>
        <dbReference type="Proteomes" id="UP000886883"/>
    </source>
</evidence>
<sequence>MPFVPVPKDLTRVKTKVAFNLTKRQLVCFGAGGLVGIPTYLFSRASLGDETAALLMIGLMLPFFFFGIYEKDGQPLEKILKHFVYAQFLTPKERPYQTNNLYAALMRQAEYDKEVSKIEKPKAAQAEKEAGSRQTPVSKGEKGVAQYHPSDAR</sequence>